<dbReference type="RefSeq" id="WP_171834189.1">
    <property type="nucleotide sequence ID" value="NZ_CP053711.1"/>
</dbReference>
<keyword evidence="1" id="KW-0614">Plasmid</keyword>
<proteinExistence type="predicted"/>
<geneLocation type="plasmid" evidence="1 2">
    <name>unnamed4</name>
</geneLocation>
<dbReference type="KEGG" id="lck:HN018_26810"/>
<evidence type="ECO:0000313" key="1">
    <source>
        <dbReference type="EMBL" id="QKE93743.1"/>
    </source>
</evidence>
<keyword evidence="2" id="KW-1185">Reference proteome</keyword>
<sequence length="61" mass="6686">MADQTSVSDVIKRTQEIVIRSLATLDSGAEKLTNVSLVLAEINRGLDVSRSALNGRKIFHF</sequence>
<name>A0A6M8HYY4_9PROT</name>
<gene>
    <name evidence="1" type="ORF">HN018_26810</name>
</gene>
<reference evidence="1 2" key="1">
    <citation type="journal article" date="2014" name="World J. Microbiol. Biotechnol.">
        <title>Biodiversity and physiological characteristics of Antarctic and Arctic lichens-associated bacteria.</title>
        <authorList>
            <person name="Lee Y.M."/>
            <person name="Kim E.H."/>
            <person name="Lee H.K."/>
            <person name="Hong S.G."/>
        </authorList>
    </citation>
    <scope>NUCLEOTIDE SEQUENCE [LARGE SCALE GENOMIC DNA]</scope>
    <source>
        <strain evidence="1 2">PAMC 26569</strain>
        <plasmid evidence="1">unnamed4</plasmid>
    </source>
</reference>
<protein>
    <submittedName>
        <fullName evidence="1">Uncharacterized protein</fullName>
    </submittedName>
</protein>
<dbReference type="AlphaFoldDB" id="A0A6M8HYY4"/>
<dbReference type="Proteomes" id="UP000500767">
    <property type="component" value="Plasmid unnamed4"/>
</dbReference>
<organism evidence="1 2">
    <name type="scientific">Lichenicola cladoniae</name>
    <dbReference type="NCBI Taxonomy" id="1484109"/>
    <lineage>
        <taxon>Bacteria</taxon>
        <taxon>Pseudomonadati</taxon>
        <taxon>Pseudomonadota</taxon>
        <taxon>Alphaproteobacteria</taxon>
        <taxon>Acetobacterales</taxon>
        <taxon>Acetobacteraceae</taxon>
        <taxon>Lichenicola</taxon>
    </lineage>
</organism>
<accession>A0A6M8HYY4</accession>
<evidence type="ECO:0000313" key="2">
    <source>
        <dbReference type="Proteomes" id="UP000500767"/>
    </source>
</evidence>
<dbReference type="EMBL" id="CP053711">
    <property type="protein sequence ID" value="QKE93743.1"/>
    <property type="molecule type" value="Genomic_DNA"/>
</dbReference>